<organism evidence="17 18">
    <name type="scientific">Bombyx mori</name>
    <name type="common">Silk moth</name>
    <dbReference type="NCBI Taxonomy" id="7091"/>
    <lineage>
        <taxon>Eukaryota</taxon>
        <taxon>Metazoa</taxon>
        <taxon>Ecdysozoa</taxon>
        <taxon>Arthropoda</taxon>
        <taxon>Hexapoda</taxon>
        <taxon>Insecta</taxon>
        <taxon>Pterygota</taxon>
        <taxon>Neoptera</taxon>
        <taxon>Endopterygota</taxon>
        <taxon>Lepidoptera</taxon>
        <taxon>Glossata</taxon>
        <taxon>Ditrysia</taxon>
        <taxon>Bombycoidea</taxon>
        <taxon>Bombycidae</taxon>
        <taxon>Bombycinae</taxon>
        <taxon>Bombyx</taxon>
    </lineage>
</organism>
<keyword evidence="9" id="KW-0915">Sodium</keyword>
<name>A0A8R2M9C0_BOMMO</name>
<feature type="transmembrane region" description="Helical" evidence="15">
    <location>
        <begin position="373"/>
        <end position="390"/>
    </location>
</feature>
<feature type="transmembrane region" description="Helical" evidence="15">
    <location>
        <begin position="163"/>
        <end position="184"/>
    </location>
</feature>
<evidence type="ECO:0000313" key="18">
    <source>
        <dbReference type="Proteomes" id="UP000005204"/>
    </source>
</evidence>
<dbReference type="PANTHER" id="PTHR22950:SF244">
    <property type="entry name" value="NEUTRAL AMINO ACID TRANSPORTER 9"/>
    <property type="match status" value="1"/>
</dbReference>
<dbReference type="GO" id="GO:0005765">
    <property type="term" value="C:lysosomal membrane"/>
    <property type="evidence" value="ECO:0007669"/>
    <property type="project" value="UniProtKB-SubCell"/>
</dbReference>
<keyword evidence="5" id="KW-0479">Metal-binding</keyword>
<accession>A0A8R2M9C0</accession>
<feature type="transmembrane region" description="Helical" evidence="15">
    <location>
        <begin position="495"/>
        <end position="516"/>
    </location>
</feature>
<evidence type="ECO:0000256" key="9">
    <source>
        <dbReference type="ARBA" id="ARBA00023053"/>
    </source>
</evidence>
<evidence type="ECO:0000313" key="17">
    <source>
        <dbReference type="EnsemblMetazoa" id="XP_037876812.1"/>
    </source>
</evidence>
<keyword evidence="11" id="KW-1015">Disulfide bond</keyword>
<dbReference type="Proteomes" id="UP000005204">
    <property type="component" value="Unassembled WGS sequence"/>
</dbReference>
<feature type="transmembrane region" description="Helical" evidence="15">
    <location>
        <begin position="552"/>
        <end position="574"/>
    </location>
</feature>
<dbReference type="Pfam" id="PF01490">
    <property type="entry name" value="Aa_trans"/>
    <property type="match status" value="1"/>
</dbReference>
<evidence type="ECO:0000256" key="10">
    <source>
        <dbReference type="ARBA" id="ARBA00023136"/>
    </source>
</evidence>
<keyword evidence="12" id="KW-0325">Glycoprotein</keyword>
<dbReference type="GO" id="GO:0031902">
    <property type="term" value="C:late endosome membrane"/>
    <property type="evidence" value="ECO:0007669"/>
    <property type="project" value="UniProtKB-SubCell"/>
</dbReference>
<feature type="transmembrane region" description="Helical" evidence="15">
    <location>
        <begin position="341"/>
        <end position="361"/>
    </location>
</feature>
<evidence type="ECO:0000256" key="7">
    <source>
        <dbReference type="ARBA" id="ARBA00022970"/>
    </source>
</evidence>
<evidence type="ECO:0000256" key="6">
    <source>
        <dbReference type="ARBA" id="ARBA00022753"/>
    </source>
</evidence>
<reference evidence="18" key="1">
    <citation type="journal article" date="2008" name="Insect Biochem. Mol. Biol.">
        <title>The genome of a lepidopteran model insect, the silkworm Bombyx mori.</title>
        <authorList>
            <consortium name="International Silkworm Genome Consortium"/>
        </authorList>
    </citation>
    <scope>NUCLEOTIDE SEQUENCE [LARGE SCALE GENOMIC DNA]</scope>
    <source>
        <strain evidence="18">p50T</strain>
    </source>
</reference>
<evidence type="ECO:0000256" key="14">
    <source>
        <dbReference type="ARBA" id="ARBA00038442"/>
    </source>
</evidence>
<keyword evidence="4 15" id="KW-0812">Transmembrane</keyword>
<keyword evidence="3" id="KW-0813">Transport</keyword>
<feature type="domain" description="Amino acid transporter transmembrane" evidence="16">
    <location>
        <begin position="160"/>
        <end position="560"/>
    </location>
</feature>
<evidence type="ECO:0000256" key="3">
    <source>
        <dbReference type="ARBA" id="ARBA00022448"/>
    </source>
</evidence>
<evidence type="ECO:0000256" key="1">
    <source>
        <dbReference type="ARBA" id="ARBA00004107"/>
    </source>
</evidence>
<feature type="transmembrane region" description="Helical" evidence="15">
    <location>
        <begin position="411"/>
        <end position="436"/>
    </location>
</feature>
<evidence type="ECO:0000256" key="11">
    <source>
        <dbReference type="ARBA" id="ARBA00023157"/>
    </source>
</evidence>
<evidence type="ECO:0000256" key="5">
    <source>
        <dbReference type="ARBA" id="ARBA00022723"/>
    </source>
</evidence>
<comment type="subcellular location">
    <subcellularLocation>
        <location evidence="1">Late endosome membrane</location>
        <topology evidence="1">Multi-pass membrane protein</topology>
    </subcellularLocation>
    <subcellularLocation>
        <location evidence="2">Lysosome membrane</location>
        <topology evidence="2">Multi-pass membrane protein</topology>
    </subcellularLocation>
</comment>
<feature type="transmembrane region" description="Helical" evidence="15">
    <location>
        <begin position="29"/>
        <end position="55"/>
    </location>
</feature>
<dbReference type="GO" id="GO:0046872">
    <property type="term" value="F:metal ion binding"/>
    <property type="evidence" value="ECO:0007669"/>
    <property type="project" value="UniProtKB-KW"/>
</dbReference>
<evidence type="ECO:0000256" key="4">
    <source>
        <dbReference type="ARBA" id="ARBA00022692"/>
    </source>
</evidence>
<dbReference type="InterPro" id="IPR013057">
    <property type="entry name" value="AA_transpt_TM"/>
</dbReference>
<evidence type="ECO:0000256" key="2">
    <source>
        <dbReference type="ARBA" id="ARBA00004155"/>
    </source>
</evidence>
<dbReference type="GO" id="GO:0015179">
    <property type="term" value="F:L-amino acid transmembrane transporter activity"/>
    <property type="evidence" value="ECO:0007669"/>
    <property type="project" value="TreeGrafter"/>
</dbReference>
<keyword evidence="8 15" id="KW-1133">Transmembrane helix</keyword>
<protein>
    <recommendedName>
        <fullName evidence="16">Amino acid transporter transmembrane domain-containing protein</fullName>
    </recommendedName>
</protein>
<keyword evidence="10 15" id="KW-0472">Membrane</keyword>
<evidence type="ECO:0000256" key="13">
    <source>
        <dbReference type="ARBA" id="ARBA00023228"/>
    </source>
</evidence>
<feature type="transmembrane region" description="Helical" evidence="15">
    <location>
        <begin position="190"/>
        <end position="212"/>
    </location>
</feature>
<dbReference type="PANTHER" id="PTHR22950">
    <property type="entry name" value="AMINO ACID TRANSPORTER"/>
    <property type="match status" value="1"/>
</dbReference>
<reference evidence="17" key="2">
    <citation type="submission" date="2022-06" db="UniProtKB">
        <authorList>
            <consortium name="EnsemblMetazoa"/>
        </authorList>
    </citation>
    <scope>IDENTIFICATION</scope>
    <source>
        <strain evidence="17">p50T (Dazao)</strain>
    </source>
</reference>
<keyword evidence="13" id="KW-0458">Lysosome</keyword>
<keyword evidence="18" id="KW-1185">Reference proteome</keyword>
<sequence>MKLRTKTQSHKDLIRLSTEYFLLPTRDSLTRILCLAVVCLVLIEESLVLISLHLFSLPPNILQLVDLLFGSACSDYSDCEYCDERRRQIKKKYSPSDSYCSAMSRLETTPLLGVLATRPAYKSLGDSTDTLGPGEVSSDAVLSTYKKNFEKTVKNENKKQSSLVTIFSIWNTIMGSSLLTMAWGVERAGLPAALVLVAVMAALCLYTAYILISVNAYHGSDTCSVQALCRLLLGGWAEALAHVFSVLVLLGANIVYWILITNFFYFTVNYFIDLSVSNATEYNTTLLCPNQIVNESLMIPSPAEESRYWGLHTTAPLYTALIVFPLLNFRNVSFFTKFNSLGTLSVFYLLIFVTVKGYAWGINMGALWSETHAARNAAVLSGMLALSFYIHNIIIEIMSNNARQDKNGRDLTIAFVLVTITYTMVGAVFYVCFPLAKSCIEDNILNNFERHDVMTAVARVLLLFQVVTVYPLVAYMLRTEAAILLSLRDTPALMLLVNVCIVVMCILFACFCPNIGTIIRYTGALSGLVHVFALPAALHVRSLHLRGELAHWMTLLYCLLVLAGAANLLMQFFITE</sequence>
<evidence type="ECO:0000256" key="12">
    <source>
        <dbReference type="ARBA" id="ARBA00023180"/>
    </source>
</evidence>
<keyword evidence="7" id="KW-0029">Amino-acid transport</keyword>
<dbReference type="EnsemblMetazoa" id="XM_038020884.1">
    <property type="protein sequence ID" value="XP_037876812.1"/>
    <property type="gene ID" value="LOC101736087"/>
</dbReference>
<keyword evidence="6" id="KW-0967">Endosome</keyword>
<evidence type="ECO:0000256" key="15">
    <source>
        <dbReference type="SAM" id="Phobius"/>
    </source>
</evidence>
<feature type="transmembrane region" description="Helical" evidence="15">
    <location>
        <begin position="233"/>
        <end position="259"/>
    </location>
</feature>
<dbReference type="AlphaFoldDB" id="A0A8R2M9C0"/>
<evidence type="ECO:0000259" key="16">
    <source>
        <dbReference type="Pfam" id="PF01490"/>
    </source>
</evidence>
<feature type="transmembrane region" description="Helical" evidence="15">
    <location>
        <begin position="522"/>
        <end position="540"/>
    </location>
</feature>
<comment type="similarity">
    <text evidence="14">Belongs to the amino acid/polyamine transporter 2 family. SLC38A9 subfamily.</text>
</comment>
<proteinExistence type="inferred from homology"/>
<evidence type="ECO:0000256" key="8">
    <source>
        <dbReference type="ARBA" id="ARBA00022989"/>
    </source>
</evidence>
<feature type="transmembrane region" description="Helical" evidence="15">
    <location>
        <begin position="308"/>
        <end position="329"/>
    </location>
</feature>
<feature type="transmembrane region" description="Helical" evidence="15">
    <location>
        <begin position="456"/>
        <end position="475"/>
    </location>
</feature>